<proteinExistence type="inferred from homology"/>
<dbReference type="Proteomes" id="UP001201273">
    <property type="component" value="Unassembled WGS sequence"/>
</dbReference>
<dbReference type="PANTHER" id="PTHR46229:SF2">
    <property type="entry name" value="BOLA-LIKE PROTEIN 1"/>
    <property type="match status" value="1"/>
</dbReference>
<evidence type="ECO:0000256" key="2">
    <source>
        <dbReference type="RuleBase" id="RU003860"/>
    </source>
</evidence>
<dbReference type="SUPFAM" id="SSF82657">
    <property type="entry name" value="BolA-like"/>
    <property type="match status" value="1"/>
</dbReference>
<dbReference type="RefSeq" id="WP_232800586.1">
    <property type="nucleotide sequence ID" value="NZ_JAIMJA010000012.1"/>
</dbReference>
<protein>
    <submittedName>
        <fullName evidence="3">BolA/IbaG family iron-sulfur metabolism protein</fullName>
    </submittedName>
</protein>
<name>A0ABS8WBR0_9GAMM</name>
<gene>
    <name evidence="3" type="ORF">K6Y31_12980</name>
</gene>
<comment type="caution">
    <text evidence="3">The sequence shown here is derived from an EMBL/GenBank/DDBJ whole genome shotgun (WGS) entry which is preliminary data.</text>
</comment>
<keyword evidence="4" id="KW-1185">Reference proteome</keyword>
<dbReference type="Gene3D" id="3.30.300.90">
    <property type="entry name" value="BolA-like"/>
    <property type="match status" value="1"/>
</dbReference>
<evidence type="ECO:0000313" key="3">
    <source>
        <dbReference type="EMBL" id="MCE2595727.1"/>
    </source>
</evidence>
<sequence length="99" mass="11161">MVIQEQITAKLTEAFTPVVLEVENESHKHRSDHGAESHFRVVLVSEAFTGLRLIARHRAINELLAQELANDIHALALHTFTPQEWEAKGQQANRSPACR</sequence>
<dbReference type="InterPro" id="IPR050961">
    <property type="entry name" value="BolA/IbaG_stress_morph_reg"/>
</dbReference>
<dbReference type="EMBL" id="JAIMJA010000012">
    <property type="protein sequence ID" value="MCE2595727.1"/>
    <property type="molecule type" value="Genomic_DNA"/>
</dbReference>
<comment type="similarity">
    <text evidence="1 2">Belongs to the BolA/IbaG family.</text>
</comment>
<evidence type="ECO:0000256" key="1">
    <source>
        <dbReference type="ARBA" id="ARBA00005578"/>
    </source>
</evidence>
<reference evidence="3 4" key="1">
    <citation type="journal article" date="2022" name="Environ. Microbiol. Rep.">
        <title>Eco-phylogenetic analyses reveal divergent evolution of vitamin B12 metabolism in the marine bacterial family 'Psychromonadaceae'.</title>
        <authorList>
            <person name="Jin X."/>
            <person name="Yang Y."/>
            <person name="Cao H."/>
            <person name="Gao B."/>
            <person name="Zhao Z."/>
        </authorList>
    </citation>
    <scope>NUCLEOTIDE SEQUENCE [LARGE SCALE GENOMIC DNA]</scope>
    <source>
        <strain evidence="3 4">MKS20</strain>
    </source>
</reference>
<dbReference type="InterPro" id="IPR036065">
    <property type="entry name" value="BolA-like_sf"/>
</dbReference>
<organism evidence="3 4">
    <name type="scientific">Motilimonas cestriensis</name>
    <dbReference type="NCBI Taxonomy" id="2742685"/>
    <lineage>
        <taxon>Bacteria</taxon>
        <taxon>Pseudomonadati</taxon>
        <taxon>Pseudomonadota</taxon>
        <taxon>Gammaproteobacteria</taxon>
        <taxon>Alteromonadales</taxon>
        <taxon>Alteromonadales genera incertae sedis</taxon>
        <taxon>Motilimonas</taxon>
    </lineage>
</organism>
<accession>A0ABS8WBR0</accession>
<evidence type="ECO:0000313" key="4">
    <source>
        <dbReference type="Proteomes" id="UP001201273"/>
    </source>
</evidence>
<dbReference type="PANTHER" id="PTHR46229">
    <property type="entry name" value="BOLA TRANSCRIPTION REGULATOR"/>
    <property type="match status" value="1"/>
</dbReference>
<dbReference type="PIRSF" id="PIRSF003113">
    <property type="entry name" value="BolA"/>
    <property type="match status" value="1"/>
</dbReference>
<dbReference type="InterPro" id="IPR002634">
    <property type="entry name" value="BolA"/>
</dbReference>
<dbReference type="Pfam" id="PF01722">
    <property type="entry name" value="BolA"/>
    <property type="match status" value="1"/>
</dbReference>